<keyword evidence="2" id="KW-0812">Transmembrane</keyword>
<dbReference type="PANTHER" id="PTHR38468">
    <property type="entry name" value="SLL0939 PROTEIN"/>
    <property type="match status" value="1"/>
</dbReference>
<dbReference type="Proteomes" id="UP001056429">
    <property type="component" value="Unassembled WGS sequence"/>
</dbReference>
<feature type="region of interest" description="Disordered" evidence="1">
    <location>
        <begin position="108"/>
        <end position="127"/>
    </location>
</feature>
<keyword evidence="2" id="KW-1133">Transmembrane helix</keyword>
<organism evidence="3 4">
    <name type="scientific">Oceanirhabdus seepicola</name>
    <dbReference type="NCBI Taxonomy" id="2828781"/>
    <lineage>
        <taxon>Bacteria</taxon>
        <taxon>Bacillati</taxon>
        <taxon>Bacillota</taxon>
        <taxon>Clostridia</taxon>
        <taxon>Eubacteriales</taxon>
        <taxon>Clostridiaceae</taxon>
        <taxon>Oceanirhabdus</taxon>
    </lineage>
</organism>
<dbReference type="Pfam" id="PF07784">
    <property type="entry name" value="DUF1622"/>
    <property type="match status" value="1"/>
</dbReference>
<feature type="transmembrane region" description="Helical" evidence="2">
    <location>
        <begin position="81"/>
        <end position="100"/>
    </location>
</feature>
<dbReference type="AlphaFoldDB" id="A0A9J6P4E9"/>
<keyword evidence="4" id="KW-1185">Reference proteome</keyword>
<dbReference type="PANTHER" id="PTHR38468:SF1">
    <property type="entry name" value="SLL0939 PROTEIN"/>
    <property type="match status" value="1"/>
</dbReference>
<dbReference type="RefSeq" id="WP_250860727.1">
    <property type="nucleotide sequence ID" value="NZ_JAGSOJ010000004.1"/>
</dbReference>
<evidence type="ECO:0000313" key="3">
    <source>
        <dbReference type="EMBL" id="MCM1991583.1"/>
    </source>
</evidence>
<feature type="transmembrane region" description="Helical" evidence="2">
    <location>
        <begin position="20"/>
        <end position="38"/>
    </location>
</feature>
<sequence length="127" mass="14707">MNLEEIFRIVVTYIVRVLEGMGIFVIIVAAGQTFYCYIKSMFNPNKRMIKIQFAKNMVLALEFKLASEIIRSVVIEKVEDLYVLGAVIAIRVILTFVIHWEIKTDMEQKKNDDDTNDCKNIKKEDNG</sequence>
<evidence type="ECO:0000256" key="1">
    <source>
        <dbReference type="SAM" id="MobiDB-lite"/>
    </source>
</evidence>
<dbReference type="EMBL" id="JAGSOJ010000004">
    <property type="protein sequence ID" value="MCM1991583.1"/>
    <property type="molecule type" value="Genomic_DNA"/>
</dbReference>
<dbReference type="InterPro" id="IPR012427">
    <property type="entry name" value="DUF1622"/>
</dbReference>
<name>A0A9J6P4E9_9CLOT</name>
<reference evidence="3" key="2">
    <citation type="submission" date="2021-04" db="EMBL/GenBank/DDBJ databases">
        <authorList>
            <person name="Dong X."/>
        </authorList>
    </citation>
    <scope>NUCLEOTIDE SEQUENCE</scope>
    <source>
        <strain evidence="3">ZWT</strain>
    </source>
</reference>
<accession>A0A9J6P4E9</accession>
<reference evidence="3" key="1">
    <citation type="journal article" date="2021" name="mSystems">
        <title>Bacteria and Archaea Synergistically Convert Glycine Betaine to Biogenic Methane in the Formosa Cold Seep of the South China Sea.</title>
        <authorList>
            <person name="Li L."/>
            <person name="Zhang W."/>
            <person name="Zhang S."/>
            <person name="Song L."/>
            <person name="Sun Q."/>
            <person name="Zhang H."/>
            <person name="Xiang H."/>
            <person name="Dong X."/>
        </authorList>
    </citation>
    <scope>NUCLEOTIDE SEQUENCE</scope>
    <source>
        <strain evidence="3">ZWT</strain>
    </source>
</reference>
<gene>
    <name evidence="3" type="ORF">KDK92_17750</name>
</gene>
<evidence type="ECO:0000256" key="2">
    <source>
        <dbReference type="SAM" id="Phobius"/>
    </source>
</evidence>
<protein>
    <submittedName>
        <fullName evidence="3">DUF1622 domain-containing protein</fullName>
    </submittedName>
</protein>
<evidence type="ECO:0000313" key="4">
    <source>
        <dbReference type="Proteomes" id="UP001056429"/>
    </source>
</evidence>
<proteinExistence type="predicted"/>
<keyword evidence="2" id="KW-0472">Membrane</keyword>
<comment type="caution">
    <text evidence="3">The sequence shown here is derived from an EMBL/GenBank/DDBJ whole genome shotgun (WGS) entry which is preliminary data.</text>
</comment>